<dbReference type="InParanoid" id="A0A077ZMP1"/>
<feature type="region of interest" description="Disordered" evidence="8">
    <location>
        <begin position="1394"/>
        <end position="1443"/>
    </location>
</feature>
<proteinExistence type="predicted"/>
<accession>A0A077ZMP1</accession>
<feature type="region of interest" description="Disordered" evidence="8">
    <location>
        <begin position="844"/>
        <end position="873"/>
    </location>
</feature>
<gene>
    <name evidence="10" type="primary">Contig19325.g20493</name>
    <name evidence="10" type="ORF">STYLEM_143</name>
</gene>
<dbReference type="PROSITE" id="PS00108">
    <property type="entry name" value="PROTEIN_KINASE_ST"/>
    <property type="match status" value="1"/>
</dbReference>
<feature type="region of interest" description="Disordered" evidence="8">
    <location>
        <begin position="1098"/>
        <end position="1137"/>
    </location>
</feature>
<protein>
    <submittedName>
        <fullName evidence="10">Camp-dependent protein kinase catalytic</fullName>
    </submittedName>
</protein>
<feature type="region of interest" description="Disordered" evidence="8">
    <location>
        <begin position="991"/>
        <end position="1062"/>
    </location>
</feature>
<evidence type="ECO:0000256" key="1">
    <source>
        <dbReference type="ARBA" id="ARBA00022527"/>
    </source>
</evidence>
<dbReference type="PROSITE" id="PS50011">
    <property type="entry name" value="PROTEIN_KINASE_DOM"/>
    <property type="match status" value="1"/>
</dbReference>
<keyword evidence="11" id="KW-1185">Reference proteome</keyword>
<feature type="compositionally biased region" description="Polar residues" evidence="8">
    <location>
        <begin position="995"/>
        <end position="1010"/>
    </location>
</feature>
<feature type="compositionally biased region" description="Polar residues" evidence="8">
    <location>
        <begin position="1102"/>
        <end position="1137"/>
    </location>
</feature>
<feature type="region of interest" description="Disordered" evidence="8">
    <location>
        <begin position="651"/>
        <end position="674"/>
    </location>
</feature>
<feature type="compositionally biased region" description="Low complexity" evidence="8">
    <location>
        <begin position="1710"/>
        <end position="1728"/>
    </location>
</feature>
<dbReference type="Proteomes" id="UP000039865">
    <property type="component" value="Unassembled WGS sequence"/>
</dbReference>
<feature type="compositionally biased region" description="Basic residues" evidence="8">
    <location>
        <begin position="723"/>
        <end position="732"/>
    </location>
</feature>
<evidence type="ECO:0000313" key="10">
    <source>
        <dbReference type="EMBL" id="CDW71203.1"/>
    </source>
</evidence>
<evidence type="ECO:0000256" key="4">
    <source>
        <dbReference type="ARBA" id="ARBA00022741"/>
    </source>
</evidence>
<dbReference type="FunFam" id="1.10.510.10:FF:000210">
    <property type="entry name" value="Non-specific serine/threonine protein kinase"/>
    <property type="match status" value="1"/>
</dbReference>
<dbReference type="EMBL" id="CCKQ01000132">
    <property type="protein sequence ID" value="CDW71203.1"/>
    <property type="molecule type" value="Genomic_DNA"/>
</dbReference>
<evidence type="ECO:0000256" key="8">
    <source>
        <dbReference type="SAM" id="MobiDB-lite"/>
    </source>
</evidence>
<keyword evidence="2" id="KW-0597">Phosphoprotein</keyword>
<dbReference type="Pfam" id="PF00069">
    <property type="entry name" value="Pkinase"/>
    <property type="match status" value="2"/>
</dbReference>
<keyword evidence="5 10" id="KW-0418">Kinase</keyword>
<feature type="compositionally biased region" description="Low complexity" evidence="8">
    <location>
        <begin position="1462"/>
        <end position="1494"/>
    </location>
</feature>
<keyword evidence="3" id="KW-0808">Transferase</keyword>
<evidence type="ECO:0000256" key="3">
    <source>
        <dbReference type="ARBA" id="ARBA00022679"/>
    </source>
</evidence>
<dbReference type="InterPro" id="IPR000719">
    <property type="entry name" value="Prot_kinase_dom"/>
</dbReference>
<dbReference type="InterPro" id="IPR011009">
    <property type="entry name" value="Kinase-like_dom_sf"/>
</dbReference>
<feature type="region of interest" description="Disordered" evidence="8">
    <location>
        <begin position="1"/>
        <end position="24"/>
    </location>
</feature>
<keyword evidence="1" id="KW-0723">Serine/threonine-protein kinase</keyword>
<dbReference type="SUPFAM" id="SSF56112">
    <property type="entry name" value="Protein kinase-like (PK-like)"/>
    <property type="match status" value="1"/>
</dbReference>
<dbReference type="GO" id="GO:0005524">
    <property type="term" value="F:ATP binding"/>
    <property type="evidence" value="ECO:0007669"/>
    <property type="project" value="UniProtKB-UniRule"/>
</dbReference>
<feature type="compositionally biased region" description="Polar residues" evidence="8">
    <location>
        <begin position="708"/>
        <end position="722"/>
    </location>
</feature>
<dbReference type="CDD" id="cd05123">
    <property type="entry name" value="STKc_AGC"/>
    <property type="match status" value="1"/>
</dbReference>
<dbReference type="InterPro" id="IPR045270">
    <property type="entry name" value="STKc_AGC"/>
</dbReference>
<keyword evidence="4 7" id="KW-0547">Nucleotide-binding</keyword>
<feature type="region of interest" description="Disordered" evidence="8">
    <location>
        <begin position="708"/>
        <end position="778"/>
    </location>
</feature>
<feature type="compositionally biased region" description="Basic and acidic residues" evidence="8">
    <location>
        <begin position="855"/>
        <end position="872"/>
    </location>
</feature>
<evidence type="ECO:0000256" key="7">
    <source>
        <dbReference type="PROSITE-ProRule" id="PRU10141"/>
    </source>
</evidence>
<dbReference type="GO" id="GO:0004674">
    <property type="term" value="F:protein serine/threonine kinase activity"/>
    <property type="evidence" value="ECO:0007669"/>
    <property type="project" value="UniProtKB-KW"/>
</dbReference>
<dbReference type="Gene3D" id="3.30.200.20">
    <property type="entry name" value="Phosphorylase Kinase, domain 1"/>
    <property type="match status" value="2"/>
</dbReference>
<dbReference type="PROSITE" id="PS00107">
    <property type="entry name" value="PROTEIN_KINASE_ATP"/>
    <property type="match status" value="1"/>
</dbReference>
<organism evidence="10 11">
    <name type="scientific">Stylonychia lemnae</name>
    <name type="common">Ciliate</name>
    <dbReference type="NCBI Taxonomy" id="5949"/>
    <lineage>
        <taxon>Eukaryota</taxon>
        <taxon>Sar</taxon>
        <taxon>Alveolata</taxon>
        <taxon>Ciliophora</taxon>
        <taxon>Intramacronucleata</taxon>
        <taxon>Spirotrichea</taxon>
        <taxon>Stichotrichia</taxon>
        <taxon>Sporadotrichida</taxon>
        <taxon>Oxytrichidae</taxon>
        <taxon>Stylonychinae</taxon>
        <taxon>Stylonychia</taxon>
    </lineage>
</organism>
<reference evidence="10 11" key="1">
    <citation type="submission" date="2014-06" db="EMBL/GenBank/DDBJ databases">
        <authorList>
            <person name="Swart Estienne"/>
        </authorList>
    </citation>
    <scope>NUCLEOTIDE SEQUENCE [LARGE SCALE GENOMIC DNA]</scope>
    <source>
        <strain evidence="10 11">130c</strain>
    </source>
</reference>
<dbReference type="PANTHER" id="PTHR24351">
    <property type="entry name" value="RIBOSOMAL PROTEIN S6 KINASE"/>
    <property type="match status" value="1"/>
</dbReference>
<evidence type="ECO:0000313" key="11">
    <source>
        <dbReference type="Proteomes" id="UP000039865"/>
    </source>
</evidence>
<feature type="compositionally biased region" description="Low complexity" evidence="8">
    <location>
        <begin position="1367"/>
        <end position="1382"/>
    </location>
</feature>
<evidence type="ECO:0000256" key="5">
    <source>
        <dbReference type="ARBA" id="ARBA00022777"/>
    </source>
</evidence>
<evidence type="ECO:0000256" key="6">
    <source>
        <dbReference type="ARBA" id="ARBA00022840"/>
    </source>
</evidence>
<feature type="compositionally biased region" description="Polar residues" evidence="8">
    <location>
        <begin position="1411"/>
        <end position="1420"/>
    </location>
</feature>
<feature type="compositionally biased region" description="Basic and acidic residues" evidence="8">
    <location>
        <begin position="769"/>
        <end position="778"/>
    </location>
</feature>
<feature type="compositionally biased region" description="Polar residues" evidence="8">
    <location>
        <begin position="1429"/>
        <end position="1443"/>
    </location>
</feature>
<evidence type="ECO:0000259" key="9">
    <source>
        <dbReference type="PROSITE" id="PS50011"/>
    </source>
</evidence>
<feature type="compositionally biased region" description="Polar residues" evidence="8">
    <location>
        <begin position="1030"/>
        <end position="1044"/>
    </location>
</feature>
<dbReference type="InterPro" id="IPR017441">
    <property type="entry name" value="Protein_kinase_ATP_BS"/>
</dbReference>
<feature type="region of interest" description="Disordered" evidence="8">
    <location>
        <begin position="1707"/>
        <end position="1728"/>
    </location>
</feature>
<dbReference type="SMART" id="SM00220">
    <property type="entry name" value="S_TKc"/>
    <property type="match status" value="1"/>
</dbReference>
<feature type="binding site" evidence="7">
    <location>
        <position position="285"/>
    </location>
    <ligand>
        <name>ATP</name>
        <dbReference type="ChEBI" id="CHEBI:30616"/>
    </ligand>
</feature>
<dbReference type="OrthoDB" id="10657143at2759"/>
<feature type="region of interest" description="Disordered" evidence="8">
    <location>
        <begin position="1365"/>
        <end position="1384"/>
    </location>
</feature>
<name>A0A077ZMP1_STYLE</name>
<dbReference type="Gene3D" id="1.10.510.10">
    <property type="entry name" value="Transferase(Phosphotransferase) domain 1"/>
    <property type="match status" value="1"/>
</dbReference>
<dbReference type="InterPro" id="IPR008271">
    <property type="entry name" value="Ser/Thr_kinase_AS"/>
</dbReference>
<feature type="region of interest" description="Disordered" evidence="8">
    <location>
        <begin position="909"/>
        <end position="932"/>
    </location>
</feature>
<feature type="domain" description="Protein kinase" evidence="9">
    <location>
        <begin position="256"/>
        <end position="475"/>
    </location>
</feature>
<feature type="compositionally biased region" description="Basic and acidic residues" evidence="8">
    <location>
        <begin position="745"/>
        <end position="759"/>
    </location>
</feature>
<feature type="region of interest" description="Disordered" evidence="8">
    <location>
        <begin position="1456"/>
        <end position="1517"/>
    </location>
</feature>
<sequence length="1762" mass="200950">MGQTVTTLDQSSQNTVPLANKSSIKTLTDEPKSIALERSPINKEHSKSTVVVNQDAIKQQVKKLKVVDKPKQNSQMSSANKLPENKLFVQLKNKNIQESRLQQHLDNFSLNDIQAEETEGNDNLNEETNEKTMNIRKVEILYGPHKEKIQIIQWDENDCNTTGWLLSEFIRKTENIGVQDSATTPQNRSNNLTTIAIRSQDGKFLSLDYFLSQVEKPLKDLLFTEQYEAVQIQNKEIQQLILRQRNNHMVDCLDNYIIEKVIGKGGFSKVFQVRNKINGQMYAMKVLRKDKIKQDNKVEQIMTERRILESVKHPFIIQMYGAFVSILLGIEYLHTNNIMYRDLKPENILLDLEGNIRITDFGLSKDDFKKRSRTSSFCGSPEYMSPEMLSQEFHTRMVDFYSLGALLYEMLTGLPPNYSSDRDEMYNNIVNQEVTYPAYLSDESIKILKGLLCKDPSKRLGHKSGVEDLKRHEFCQGIDWQSLLKREVKCPQNFLLLQQGIQENSLKVMNFDPEYIGMEPRLSLNISDEDQSSVNSKEKMSKDLCSANFDIMSPYNNKYKKIQTNKIRSKSMTVPNFQRYQQQIQQQQYEIPPSEDVIDSVSGITPSQFGMITPGFDAGLYSPSMIELHKQMNNNIANSFMISNDNNKNFESSLHSFQTNNQGGQKKQKDATNSPTFQNFEFKKQESVVKKPAANQKQNKITIQLRQKVKANSNHVTQTTTKKGLRQKHGSGKARYPGLNDDMDQTPKLEEDENDKIYDEGEEDDNDYTDYHRSDDKYSSMNSKTMFHQNEEIYSYSTYKNILQKAGQHEGDEYTSYDGPISNYLHIKIDNLQDRKGINYKKQKEKIISQTSKKQNVDSRRESNLQNSDKKQSNITRCFSMTPTKKMKRKYDEQIKNMYSKFVYVKPTPNTKDAQTSSKQQTHLQQMSPTSRSKLQNNMKNLNLKNTPVADPGTNSNQSSFVLQKGVFPFQVHNQNQETHYYMDPQKRSRVFSPNVLSPNSHLSSFGVTNPTKQQQQQEPKKTSTEQVRQKSTFRSAKGSNHNYPHNFIGKHKNSVSSNTSVGPGQEGMQFFKGSRFAYNTILKRKYNEVIGNVLSERQRKQSIGTPNQNKTQTRQQSKNAVRSSQSPFSNKSGVEKLQQQMLNQTKTTKSFQLGFNNGQVNTLQSYLSQHNQSKMQQNFTQQVNNVTIGTHTDESKPTILSDYQIDLTNVQAPLESYRENVTQNDKIYESFNVLKGKTQLNLTEKKPKKAFGENMNNLISQAHHYSIKEIENINEQDDDISYKNFHMPIRSQSPYNLQSHSDIQAQILSNGQTTNATSKNVSGHSNNNIEKAKLQTNQSGIINQNMTPTSELRDPSRFNFDQSVQSLNSKSNYNNKTTSKKPPMVKIMDKNHKRLQSPSSNLAKERKLTQKIQTGASGNESERMISARKNSQTSGGSGTATALKSSKYSINKIFNPKKSTNNVSQYSGNSNNGSIQGSIPRSKTSFQFSSQSKVIPKKNPPLQTNKGNQKAKHSLQDIPSDAMCIRNDHELVKKLANERVKEIQNKFFMNRATPSSEKQSLSKSNMASANSTINHTLNHTKVRNSPRAVNMISDHHKSNKSVQDYSQSARGLKKVEDFSINNTNIEFQHNKEADISHKSSKQSINYSTKSIPIQIHTHQSLNQINTFLTGASHTTGINKPHHTLNPSNRDAEINYSVIMRTLPNTNGVNSNLNTKTHNSSSNNSSSNNALLKNQQIRISSVNQIKSFVEVQKQTSTLKKVQ</sequence>
<evidence type="ECO:0000256" key="2">
    <source>
        <dbReference type="ARBA" id="ARBA00022553"/>
    </source>
</evidence>
<keyword evidence="6 7" id="KW-0067">ATP-binding</keyword>